<evidence type="ECO:0000256" key="4">
    <source>
        <dbReference type="ARBA" id="ARBA00022989"/>
    </source>
</evidence>
<dbReference type="GO" id="GO:0016020">
    <property type="term" value="C:membrane"/>
    <property type="evidence" value="ECO:0007669"/>
    <property type="project" value="UniProtKB-SubCell"/>
</dbReference>
<evidence type="ECO:0000256" key="6">
    <source>
        <dbReference type="SAM" id="Phobius"/>
    </source>
</evidence>
<dbReference type="Proteomes" id="UP000655225">
    <property type="component" value="Unassembled WGS sequence"/>
</dbReference>
<evidence type="ECO:0000256" key="1">
    <source>
        <dbReference type="ARBA" id="ARBA00004141"/>
    </source>
</evidence>
<dbReference type="OrthoDB" id="5963193at2759"/>
<dbReference type="PANTHER" id="PTHR10383:SF23">
    <property type="entry name" value="SERINC-DOMAIN CONTAINING SERINE AND SPHINGOLIPID BIOSYNTHESIS PROTEIN"/>
    <property type="match status" value="1"/>
</dbReference>
<evidence type="ECO:0000256" key="3">
    <source>
        <dbReference type="ARBA" id="ARBA00022692"/>
    </source>
</evidence>
<accession>A0A835DF05</accession>
<dbReference type="EMBL" id="JABCRI010000008">
    <property type="protein sequence ID" value="KAF8402018.1"/>
    <property type="molecule type" value="Genomic_DNA"/>
</dbReference>
<keyword evidence="3 6" id="KW-0812">Transmembrane</keyword>
<comment type="similarity">
    <text evidence="2">Belongs to the TDE1 family.</text>
</comment>
<feature type="transmembrane region" description="Helical" evidence="6">
    <location>
        <begin position="83"/>
        <end position="100"/>
    </location>
</feature>
<dbReference type="AlphaFoldDB" id="A0A835DF05"/>
<comment type="subcellular location">
    <subcellularLocation>
        <location evidence="1">Membrane</location>
        <topology evidence="1">Multi-pass membrane protein</topology>
    </subcellularLocation>
</comment>
<comment type="caution">
    <text evidence="7">The sequence shown here is derived from an EMBL/GenBank/DDBJ whole genome shotgun (WGS) entry which is preliminary data.</text>
</comment>
<evidence type="ECO:0000313" key="7">
    <source>
        <dbReference type="EMBL" id="KAF8402018.1"/>
    </source>
</evidence>
<keyword evidence="8" id="KW-1185">Reference proteome</keyword>
<reference evidence="7 8" key="1">
    <citation type="submission" date="2020-04" db="EMBL/GenBank/DDBJ databases">
        <title>Plant Genome Project.</title>
        <authorList>
            <person name="Zhang R.-G."/>
        </authorList>
    </citation>
    <scope>NUCLEOTIDE SEQUENCE [LARGE SCALE GENOMIC DNA]</scope>
    <source>
        <strain evidence="7">YNK0</strain>
        <tissue evidence="7">Leaf</tissue>
    </source>
</reference>
<keyword evidence="4 6" id="KW-1133">Transmembrane helix</keyword>
<dbReference type="Pfam" id="PF03348">
    <property type="entry name" value="Serinc"/>
    <property type="match status" value="1"/>
</dbReference>
<gene>
    <name evidence="7" type="ORF">HHK36_012969</name>
</gene>
<sequence length="348" mass="39735">MIYLKGRPLIERSGLIEGVLCIEDDLIACPKRMSESTEAVQAKVVEFNPQNLIVVPWEEPAVSMEQKSVDYSVERRKSLRARYAYGFIFLLTNLVGWFVRDYGHDVFPELHYLKACGIGGHDCFRTMGVLRVSLGCFVSFEGLLAKGKISIHTSEPSTFPLWTSRKLGELARIGAGIFLLLQLISVIEFITWWNNYWMPDARMKHSEPAIEKCNQQKEVTGNGNWTTVLSFLIAICAIVIATFSTGIDSQSFQFRKDEIQQEDDIPYKYGFFHIIFSMGAMYFAMLFISWELDNSTRKWSIDVGWASTWVKIVNEWFAATIYCIVEIDFPSSKADKSHGSSRARAIYE</sequence>
<name>A0A835DF05_TETSI</name>
<feature type="transmembrane region" description="Helical" evidence="6">
    <location>
        <begin position="225"/>
        <end position="247"/>
    </location>
</feature>
<proteinExistence type="inferred from homology"/>
<feature type="transmembrane region" description="Helical" evidence="6">
    <location>
        <begin position="170"/>
        <end position="193"/>
    </location>
</feature>
<evidence type="ECO:0000256" key="5">
    <source>
        <dbReference type="ARBA" id="ARBA00023136"/>
    </source>
</evidence>
<keyword evidence="5 6" id="KW-0472">Membrane</keyword>
<dbReference type="OMA" id="TIYCIVE"/>
<evidence type="ECO:0000313" key="8">
    <source>
        <dbReference type="Proteomes" id="UP000655225"/>
    </source>
</evidence>
<protein>
    <recommendedName>
        <fullName evidence="9">Serine incorporator</fullName>
    </recommendedName>
</protein>
<feature type="transmembrane region" description="Helical" evidence="6">
    <location>
        <begin position="267"/>
        <end position="288"/>
    </location>
</feature>
<organism evidence="7 8">
    <name type="scientific">Tetracentron sinense</name>
    <name type="common">Spur-leaf</name>
    <dbReference type="NCBI Taxonomy" id="13715"/>
    <lineage>
        <taxon>Eukaryota</taxon>
        <taxon>Viridiplantae</taxon>
        <taxon>Streptophyta</taxon>
        <taxon>Embryophyta</taxon>
        <taxon>Tracheophyta</taxon>
        <taxon>Spermatophyta</taxon>
        <taxon>Magnoliopsida</taxon>
        <taxon>Trochodendrales</taxon>
        <taxon>Trochodendraceae</taxon>
        <taxon>Tetracentron</taxon>
    </lineage>
</organism>
<evidence type="ECO:0000256" key="2">
    <source>
        <dbReference type="ARBA" id="ARBA00006665"/>
    </source>
</evidence>
<dbReference type="PANTHER" id="PTHR10383">
    <property type="entry name" value="SERINE INCORPORATOR"/>
    <property type="match status" value="1"/>
</dbReference>
<evidence type="ECO:0008006" key="9">
    <source>
        <dbReference type="Google" id="ProtNLM"/>
    </source>
</evidence>
<dbReference type="InterPro" id="IPR005016">
    <property type="entry name" value="TDE1/TMS"/>
</dbReference>